<dbReference type="InterPro" id="IPR050583">
    <property type="entry name" value="Mycobacterial_A85_antigen"/>
</dbReference>
<keyword evidence="2" id="KW-1185">Reference proteome</keyword>
<dbReference type="EMBL" id="CP059399">
    <property type="protein sequence ID" value="QLY34599.1"/>
    <property type="molecule type" value="Genomic_DNA"/>
</dbReference>
<reference evidence="1 2" key="1">
    <citation type="submission" date="2020-07" db="EMBL/GenBank/DDBJ databases">
        <authorList>
            <person name="Zhuang K."/>
            <person name="Ran Y."/>
        </authorList>
    </citation>
    <scope>NUCLEOTIDE SEQUENCE [LARGE SCALE GENOMIC DNA]</scope>
    <source>
        <strain evidence="1 2">WCH-YHL-001</strain>
    </source>
</reference>
<dbReference type="Proteomes" id="UP000515512">
    <property type="component" value="Chromosome"/>
</dbReference>
<dbReference type="PANTHER" id="PTHR48098:SF1">
    <property type="entry name" value="DIACYLGLYCEROL ACYLTRANSFERASE_MYCOLYLTRANSFERASE AG85A"/>
    <property type="match status" value="1"/>
</dbReference>
<sequence length="315" mass="33701">MTLLGGVSTADPQKPSHVSSIVKDGRTWHLKVYSAAMGTEITVDVQRPVDESRPAPNLWMLNGLDAGLSDASWTAQTKALDFLADKQVNVVQPIGGYGSYYTDWRNPDPVLGVHKWKTFFTEELPPLLDDTLDSSGRNALTGLSTSGTSVLQLAEAKPGLWKAVAAYSGCAQIADPVGRAFIKLVVENRAGGDTRNMYGPDGDPAWTANDPVINAEKLRGTLLYVSSGSGVPVAEDVQYYLNSAPGASGALNLTLGVIIEAAVNGCTANLKTTLDSLAIPATFEFTPVGTHYWPYWEKALYDSWPLLAQGMEIPA</sequence>
<dbReference type="KEGG" id="nhu:H0264_22725"/>
<dbReference type="InterPro" id="IPR029058">
    <property type="entry name" value="AB_hydrolase_fold"/>
</dbReference>
<organism evidence="1 2">
    <name type="scientific">Nocardia huaxiensis</name>
    <dbReference type="NCBI Taxonomy" id="2755382"/>
    <lineage>
        <taxon>Bacteria</taxon>
        <taxon>Bacillati</taxon>
        <taxon>Actinomycetota</taxon>
        <taxon>Actinomycetes</taxon>
        <taxon>Mycobacteriales</taxon>
        <taxon>Nocardiaceae</taxon>
        <taxon>Nocardia</taxon>
    </lineage>
</organism>
<dbReference type="SUPFAM" id="SSF53474">
    <property type="entry name" value="alpha/beta-Hydrolases"/>
    <property type="match status" value="1"/>
</dbReference>
<evidence type="ECO:0000313" key="2">
    <source>
        <dbReference type="Proteomes" id="UP000515512"/>
    </source>
</evidence>
<evidence type="ECO:0000313" key="1">
    <source>
        <dbReference type="EMBL" id="QLY34599.1"/>
    </source>
</evidence>
<gene>
    <name evidence="1" type="ORF">H0264_22725</name>
</gene>
<name>A0A7D6ZM53_9NOCA</name>
<dbReference type="AlphaFoldDB" id="A0A7D6ZM53"/>
<dbReference type="PANTHER" id="PTHR48098">
    <property type="entry name" value="ENTEROCHELIN ESTERASE-RELATED"/>
    <property type="match status" value="1"/>
</dbReference>
<dbReference type="Pfam" id="PF00756">
    <property type="entry name" value="Esterase"/>
    <property type="match status" value="1"/>
</dbReference>
<dbReference type="GO" id="GO:0016747">
    <property type="term" value="F:acyltransferase activity, transferring groups other than amino-acyl groups"/>
    <property type="evidence" value="ECO:0007669"/>
    <property type="project" value="TreeGrafter"/>
</dbReference>
<accession>A0A7D6ZM53</accession>
<dbReference type="Gene3D" id="3.40.50.1820">
    <property type="entry name" value="alpha/beta hydrolase"/>
    <property type="match status" value="1"/>
</dbReference>
<proteinExistence type="predicted"/>
<dbReference type="InterPro" id="IPR000801">
    <property type="entry name" value="Esterase-like"/>
</dbReference>
<protein>
    <submittedName>
        <fullName evidence="1">Esterase family protein</fullName>
    </submittedName>
</protein>